<organism evidence="1 2">
    <name type="scientific">Capsaspora owczarzaki (strain ATCC 30864)</name>
    <dbReference type="NCBI Taxonomy" id="595528"/>
    <lineage>
        <taxon>Eukaryota</taxon>
        <taxon>Filasterea</taxon>
        <taxon>Capsaspora</taxon>
    </lineage>
</organism>
<dbReference type="GO" id="GO:0071011">
    <property type="term" value="C:precatalytic spliceosome"/>
    <property type="evidence" value="ECO:0007669"/>
    <property type="project" value="TreeGrafter"/>
</dbReference>
<dbReference type="EMBL" id="KE346376">
    <property type="protein sequence ID" value="KJE98006.1"/>
    <property type="molecule type" value="Genomic_DNA"/>
</dbReference>
<name>A0A0D2USR9_CAPO3</name>
<dbReference type="FunCoup" id="A0A0D2USR9">
    <property type="interactions" value="243"/>
</dbReference>
<dbReference type="PANTHER" id="PTHR20978">
    <property type="entry name" value="SPLICING FACTOR 3B SUBUNIT 5"/>
    <property type="match status" value="1"/>
</dbReference>
<dbReference type="RefSeq" id="XP_004342665.1">
    <property type="nucleotide sequence ID" value="XM_004342616.2"/>
</dbReference>
<dbReference type="Proteomes" id="UP000008743">
    <property type="component" value="Unassembled WGS sequence"/>
</dbReference>
<evidence type="ECO:0008006" key="3">
    <source>
        <dbReference type="Google" id="ProtNLM"/>
    </source>
</evidence>
<accession>A0A0D2USR9</accession>
<dbReference type="OMA" id="MNCENSP"/>
<dbReference type="InterPro" id="IPR009846">
    <property type="entry name" value="SF3b5/RDS3-10"/>
</dbReference>
<reference evidence="2" key="1">
    <citation type="submission" date="2011-02" db="EMBL/GenBank/DDBJ databases">
        <title>The Genome Sequence of Capsaspora owczarzaki ATCC 30864.</title>
        <authorList>
            <person name="Russ C."/>
            <person name="Cuomo C."/>
            <person name="Burger G."/>
            <person name="Gray M.W."/>
            <person name="Holland P.W.H."/>
            <person name="King N."/>
            <person name="Lang F.B.F."/>
            <person name="Roger A.J."/>
            <person name="Ruiz-Trillo I."/>
            <person name="Young S.K."/>
            <person name="Zeng Q."/>
            <person name="Gargeya S."/>
            <person name="Alvarado L."/>
            <person name="Berlin A."/>
            <person name="Chapman S.B."/>
            <person name="Chen Z."/>
            <person name="Freedman E."/>
            <person name="Gellesch M."/>
            <person name="Goldberg J."/>
            <person name="Griggs A."/>
            <person name="Gujja S."/>
            <person name="Heilman E."/>
            <person name="Heiman D."/>
            <person name="Howarth C."/>
            <person name="Mehta T."/>
            <person name="Neiman D."/>
            <person name="Pearson M."/>
            <person name="Roberts A."/>
            <person name="Saif S."/>
            <person name="Shea T."/>
            <person name="Shenoy N."/>
            <person name="Sisk P."/>
            <person name="Stolte C."/>
            <person name="Sykes S."/>
            <person name="White J."/>
            <person name="Yandava C."/>
            <person name="Haas B."/>
            <person name="Nusbaum C."/>
            <person name="Birren B."/>
        </authorList>
    </citation>
    <scope>NUCLEOTIDE SEQUENCE</scope>
    <source>
        <strain evidence="2">ATCC 30864</strain>
    </source>
</reference>
<dbReference type="PhylomeDB" id="A0A0D2USR9"/>
<dbReference type="STRING" id="595528.A0A0D2USR9"/>
<dbReference type="Pfam" id="PF07189">
    <property type="entry name" value="SF3b10"/>
    <property type="match status" value="1"/>
</dbReference>
<sequence length="133" mass="14862">MLRGVVYKGVKLITTEAYEMYAEIAIGWELCDRVFTLAGILTPASVVTVMAERFNLHSQLEHLQSKHVGTGHGDISKFEWLSNQHRDSAASYVGHPNMLAYFAVVENEPVERVRVNLLKKMLQPCGPPPPKAD</sequence>
<keyword evidence="2" id="KW-1185">Reference proteome</keyword>
<proteinExistence type="predicted"/>
<dbReference type="OrthoDB" id="274726at2759"/>
<gene>
    <name evidence="1" type="ORF">CAOG_008064</name>
</gene>
<dbReference type="AlphaFoldDB" id="A0A0D2USR9"/>
<dbReference type="InParanoid" id="A0A0D2USR9"/>
<dbReference type="eggNOG" id="KOG3485">
    <property type="taxonomic scope" value="Eukaryota"/>
</dbReference>
<evidence type="ECO:0000313" key="2">
    <source>
        <dbReference type="Proteomes" id="UP000008743"/>
    </source>
</evidence>
<dbReference type="GO" id="GO:0000398">
    <property type="term" value="P:mRNA splicing, via spliceosome"/>
    <property type="evidence" value="ECO:0007669"/>
    <property type="project" value="TreeGrafter"/>
</dbReference>
<dbReference type="GO" id="GO:0005686">
    <property type="term" value="C:U2 snRNP"/>
    <property type="evidence" value="ECO:0007669"/>
    <property type="project" value="TreeGrafter"/>
</dbReference>
<evidence type="ECO:0000313" key="1">
    <source>
        <dbReference type="EMBL" id="KJE98006.1"/>
    </source>
</evidence>
<dbReference type="PANTHER" id="PTHR20978:SF0">
    <property type="entry name" value="SPLICING FACTOR 3B SUBUNIT 5"/>
    <property type="match status" value="1"/>
</dbReference>
<protein>
    <recommendedName>
        <fullName evidence="3">Splicing factor subunit</fullName>
    </recommendedName>
</protein>